<evidence type="ECO:0000256" key="1">
    <source>
        <dbReference type="SAM" id="MobiDB-lite"/>
    </source>
</evidence>
<protein>
    <submittedName>
        <fullName evidence="2">Protein translocase subunit</fullName>
    </submittedName>
</protein>
<dbReference type="InterPro" id="IPR004027">
    <property type="entry name" value="SEC_C_motif"/>
</dbReference>
<feature type="region of interest" description="Disordered" evidence="1">
    <location>
        <begin position="126"/>
        <end position="165"/>
    </location>
</feature>
<dbReference type="Pfam" id="PF02810">
    <property type="entry name" value="SEC-C"/>
    <property type="match status" value="1"/>
</dbReference>
<dbReference type="AlphaFoldDB" id="A0AA34RDP1"/>
<evidence type="ECO:0000313" key="2">
    <source>
        <dbReference type="EMBL" id="AEB41821.1"/>
    </source>
</evidence>
<name>A0AA34RDP1_CHLPE</name>
<organism evidence="2 3">
    <name type="scientific">Chlamydia pecorum (strain ATCC VR-628 / DSM 29919 / E58)</name>
    <name type="common">Chlamydophila pecorum</name>
    <dbReference type="NCBI Taxonomy" id="331635"/>
    <lineage>
        <taxon>Bacteria</taxon>
        <taxon>Pseudomonadati</taxon>
        <taxon>Chlamydiota</taxon>
        <taxon>Chlamydiia</taxon>
        <taxon>Chlamydiales</taxon>
        <taxon>Chlamydiaceae</taxon>
        <taxon>Chlamydia/Chlamydophila group</taxon>
        <taxon>Chlamydia</taxon>
    </lineage>
</organism>
<dbReference type="KEGG" id="cpm:G5S_0882"/>
<reference evidence="2 3" key="1">
    <citation type="journal article" date="2011" name="J. Bacteriol.">
        <title>Genome sequence of the obligate intracellular animal pathogen Chlamydia pecorum E58.</title>
        <authorList>
            <person name="Mojica S."/>
            <person name="Huot Creasy H."/>
            <person name="Daugherty S."/>
            <person name="Read T.D."/>
            <person name="Kim T."/>
            <person name="Kaltenboeck B."/>
            <person name="Bavoil P."/>
            <person name="Myers G.S."/>
        </authorList>
    </citation>
    <scope>NUCLEOTIDE SEQUENCE [LARGE SCALE GENOMIC DNA]</scope>
    <source>
        <strain evidence="2 3">E58</strain>
    </source>
</reference>
<feature type="compositionally biased region" description="Polar residues" evidence="1">
    <location>
        <begin position="155"/>
        <end position="165"/>
    </location>
</feature>
<evidence type="ECO:0000313" key="3">
    <source>
        <dbReference type="Proteomes" id="UP000008305"/>
    </source>
</evidence>
<accession>A0AA34RDP1</accession>
<sequence>MAKKINRNDPCPCGSNKKYKQCCLKKEEIIARHTPEGKFKFSASVLSSADSDKIKENFTQLFQKASSQLTEEQKEQINQYRSITKSKVPPSKKSLNKAKAKEERIISEKLKQYDFQMLSKEEHQEIQQALKTKQQKPEFSSEVFIPTQEDYRVSKTPNSLPKDSD</sequence>
<gene>
    <name evidence="2" type="ordered locus">G5S_0882</name>
</gene>
<dbReference type="SUPFAM" id="SSF103642">
    <property type="entry name" value="Sec-C motif"/>
    <property type="match status" value="1"/>
</dbReference>
<keyword evidence="3" id="KW-1185">Reference proteome</keyword>
<feature type="region of interest" description="Disordered" evidence="1">
    <location>
        <begin position="81"/>
        <end position="101"/>
    </location>
</feature>
<dbReference type="Gene3D" id="3.10.450.50">
    <property type="match status" value="1"/>
</dbReference>
<proteinExistence type="predicted"/>
<dbReference type="Proteomes" id="UP000008305">
    <property type="component" value="Chromosome"/>
</dbReference>
<dbReference type="RefSeq" id="WP_013712899.1">
    <property type="nucleotide sequence ID" value="NC_015408.1"/>
</dbReference>
<dbReference type="EMBL" id="CP002608">
    <property type="protein sequence ID" value="AEB41821.1"/>
    <property type="molecule type" value="Genomic_DNA"/>
</dbReference>